<keyword evidence="4" id="KW-1185">Reference proteome</keyword>
<dbReference type="Proteomes" id="UP000005239">
    <property type="component" value="Unassembled WGS sequence"/>
</dbReference>
<dbReference type="InterPro" id="IPR055273">
    <property type="entry name" value="CBG09102/CBG15751-like_dom"/>
</dbReference>
<feature type="region of interest" description="Disordered" evidence="1">
    <location>
        <begin position="92"/>
        <end position="124"/>
    </location>
</feature>
<proteinExistence type="predicted"/>
<dbReference type="PANTHER" id="PTHR40314">
    <property type="entry name" value="PROTEIN CBG09102-RELATED"/>
    <property type="match status" value="1"/>
</dbReference>
<sequence>MMEPFVSDELTEEQSKQIESDREKLKEAVTRALDSVTYRTWGIPAGFGAGSLGSFFICNIILFIFKRTIFTFWYKSMYKRYGSDTTMGAGTTMGKTMGGETVGGGTTMGGTTAGETTVGSTTAA</sequence>
<evidence type="ECO:0000256" key="2">
    <source>
        <dbReference type="SAM" id="Phobius"/>
    </source>
</evidence>
<evidence type="ECO:0000313" key="3">
    <source>
        <dbReference type="EnsemblMetazoa" id="PPA33917.1"/>
    </source>
</evidence>
<reference evidence="3" key="2">
    <citation type="submission" date="2022-06" db="UniProtKB">
        <authorList>
            <consortium name="EnsemblMetazoa"/>
        </authorList>
    </citation>
    <scope>IDENTIFICATION</scope>
    <source>
        <strain evidence="3">PS312</strain>
    </source>
</reference>
<dbReference type="EnsemblMetazoa" id="PPA33917.1">
    <property type="protein sequence ID" value="PPA33917.1"/>
    <property type="gene ID" value="WBGene00272286"/>
</dbReference>
<keyword evidence="2" id="KW-0812">Transmembrane</keyword>
<feature type="compositionally biased region" description="Low complexity" evidence="1">
    <location>
        <begin position="113"/>
        <end position="124"/>
    </location>
</feature>
<protein>
    <submittedName>
        <fullName evidence="3">Uncharacterized protein</fullName>
    </submittedName>
</protein>
<dbReference type="AlphaFoldDB" id="A0A2A6CFI4"/>
<feature type="region of interest" description="Disordered" evidence="1">
    <location>
        <begin position="1"/>
        <end position="24"/>
    </location>
</feature>
<dbReference type="PANTHER" id="PTHR40314:SF1">
    <property type="entry name" value="ENDO_EXONUCLEASE_PHOSPHATASE DOMAIN-CONTAINING PROTEIN"/>
    <property type="match status" value="1"/>
</dbReference>
<gene>
    <name evidence="3" type="primary">WBGene00272286</name>
</gene>
<reference evidence="4" key="1">
    <citation type="journal article" date="2008" name="Nat. Genet.">
        <title>The Pristionchus pacificus genome provides a unique perspective on nematode lifestyle and parasitism.</title>
        <authorList>
            <person name="Dieterich C."/>
            <person name="Clifton S.W."/>
            <person name="Schuster L.N."/>
            <person name="Chinwalla A."/>
            <person name="Delehaunty K."/>
            <person name="Dinkelacker I."/>
            <person name="Fulton L."/>
            <person name="Fulton R."/>
            <person name="Godfrey J."/>
            <person name="Minx P."/>
            <person name="Mitreva M."/>
            <person name="Roeseler W."/>
            <person name="Tian H."/>
            <person name="Witte H."/>
            <person name="Yang S.P."/>
            <person name="Wilson R.K."/>
            <person name="Sommer R.J."/>
        </authorList>
    </citation>
    <scope>NUCLEOTIDE SEQUENCE [LARGE SCALE GENOMIC DNA]</scope>
    <source>
        <strain evidence="4">PS312</strain>
    </source>
</reference>
<feature type="compositionally biased region" description="Basic and acidic residues" evidence="1">
    <location>
        <begin position="13"/>
        <end position="24"/>
    </location>
</feature>
<feature type="transmembrane region" description="Helical" evidence="2">
    <location>
        <begin position="41"/>
        <end position="65"/>
    </location>
</feature>
<evidence type="ECO:0000313" key="4">
    <source>
        <dbReference type="Proteomes" id="UP000005239"/>
    </source>
</evidence>
<dbReference type="OrthoDB" id="5871687at2759"/>
<accession>A0A8R1YLK8</accession>
<organism evidence="3 4">
    <name type="scientific">Pristionchus pacificus</name>
    <name type="common">Parasitic nematode worm</name>
    <dbReference type="NCBI Taxonomy" id="54126"/>
    <lineage>
        <taxon>Eukaryota</taxon>
        <taxon>Metazoa</taxon>
        <taxon>Ecdysozoa</taxon>
        <taxon>Nematoda</taxon>
        <taxon>Chromadorea</taxon>
        <taxon>Rhabditida</taxon>
        <taxon>Rhabditina</taxon>
        <taxon>Diplogasteromorpha</taxon>
        <taxon>Diplogasteroidea</taxon>
        <taxon>Neodiplogasteridae</taxon>
        <taxon>Pristionchus</taxon>
    </lineage>
</organism>
<keyword evidence="2" id="KW-0472">Membrane</keyword>
<accession>A0A2A6CFI4</accession>
<evidence type="ECO:0000256" key="1">
    <source>
        <dbReference type="SAM" id="MobiDB-lite"/>
    </source>
</evidence>
<name>A0A2A6CFI4_PRIPA</name>
<feature type="compositionally biased region" description="Gly residues" evidence="1">
    <location>
        <begin position="96"/>
        <end position="112"/>
    </location>
</feature>
<keyword evidence="2" id="KW-1133">Transmembrane helix</keyword>